<feature type="transmembrane region" description="Helical" evidence="7">
    <location>
        <begin position="552"/>
        <end position="574"/>
    </location>
</feature>
<feature type="transmembrane region" description="Helical" evidence="7">
    <location>
        <begin position="243"/>
        <end position="262"/>
    </location>
</feature>
<evidence type="ECO:0000256" key="4">
    <source>
        <dbReference type="ARBA" id="ARBA00022692"/>
    </source>
</evidence>
<sequence length="590" mass="64659">MNLAFAMFLSILGLLLGFFTWGKYVARKAGVNPEIPTPAVRINDGVDYVPTKPIVLLGHHYASIAAAGPIVGPTLALIYGFVPVWLWLLLGVIFIGAVHDFSALFVSVRENGRSIAHIARKTLGNVGFAFFLSFAILLIMLVNAAFLQLTAIALTSYYPISKLGLPPDQTLLKTTVINGEVHGKIGGIASTSVIIITLLAPFVGYLLYRKRVKTYIASVLALGIALFSVVIGFKYPITLDPQLWMVIILFYSFFASWIPVWLVLQPRDFTNVHFLYIGLASLVLGIVGSGFAGVRIQAPSFNINYESMEALGFVWPFLFVTIACGAVSGAHSLIATGTTSKQLANEKHAHLIGYGAMLLESLLGLAVAFTILGALDFEHYKELVWPMQGGHLKQGNAPLAFAVSVGKILSTGIGIPISYGTIFGILMLEGFLITTIDTLFRLMRYFFEELWNVLFKKKPAILDSRVFNSILGITLTALLAFTNGYQRIWPIFGSANQLLAALTLVAVTAWFAHKSIKAYFAAIPAGFMILTTITSLLILLKRYIESKNLTLMITDVLLLSLAIGVVFLTFKYFFKLREELTKEKVPEPVK</sequence>
<feature type="transmembrane region" description="Helical" evidence="7">
    <location>
        <begin position="185"/>
        <end position="208"/>
    </location>
</feature>
<evidence type="ECO:0000256" key="2">
    <source>
        <dbReference type="ARBA" id="ARBA00007755"/>
    </source>
</evidence>
<comment type="subcellular location">
    <subcellularLocation>
        <location evidence="1">Cell membrane</location>
        <topology evidence="1">Multi-pass membrane protein</topology>
    </subcellularLocation>
</comment>
<organism evidence="10 11">
    <name type="scientific">Candidatus Kryptonium thompsonii</name>
    <dbReference type="NCBI Taxonomy" id="1633631"/>
    <lineage>
        <taxon>Bacteria</taxon>
        <taxon>Pseudomonadati</taxon>
        <taxon>Candidatus Kryptoniota</taxon>
        <taxon>Candidatus Kryptonium</taxon>
    </lineage>
</organism>
<protein>
    <submittedName>
        <fullName evidence="10">Carbon starvation protein</fullName>
    </submittedName>
</protein>
<feature type="transmembrane region" description="Helical" evidence="7">
    <location>
        <begin position="215"/>
        <end position="237"/>
    </location>
</feature>
<dbReference type="OrthoDB" id="9761224at2"/>
<evidence type="ECO:0000313" key="9">
    <source>
        <dbReference type="EMBL" id="CUS84379.1"/>
    </source>
</evidence>
<feature type="transmembrane region" description="Helical" evidence="7">
    <location>
        <begin position="519"/>
        <end position="540"/>
    </location>
</feature>
<keyword evidence="3" id="KW-1003">Cell membrane</keyword>
<dbReference type="RefSeq" id="WP_075426808.1">
    <property type="nucleotide sequence ID" value="NZ_CZVI01000008.1"/>
</dbReference>
<evidence type="ECO:0000256" key="5">
    <source>
        <dbReference type="ARBA" id="ARBA00022989"/>
    </source>
</evidence>
<dbReference type="Proteomes" id="UP000182011">
    <property type="component" value="Unassembled WGS sequence"/>
</dbReference>
<dbReference type="EMBL" id="CZVI01000008">
    <property type="protein sequence ID" value="CUS84379.1"/>
    <property type="molecule type" value="Genomic_DNA"/>
</dbReference>
<accession>A0A0P1MAK9</accession>
<accession>A0A0N7MWQ0</accession>
<dbReference type="InterPro" id="IPR003706">
    <property type="entry name" value="CstA_N"/>
</dbReference>
<accession>A0A0P1P3N6</accession>
<feature type="transmembrane region" description="Helical" evidence="7">
    <location>
        <begin position="466"/>
        <end position="485"/>
    </location>
</feature>
<feature type="transmembrane region" description="Helical" evidence="7">
    <location>
        <begin position="417"/>
        <end position="440"/>
    </location>
</feature>
<keyword evidence="5 7" id="KW-1133">Transmembrane helix</keyword>
<reference evidence="9 12" key="1">
    <citation type="submission" date="2015-11" db="EMBL/GenBank/DDBJ databases">
        <authorList>
            <person name="Varghese N."/>
        </authorList>
    </citation>
    <scope>NUCLEOTIDE SEQUENCE [LARGE SCALE GENOMIC DNA]</scope>
    <source>
        <strain evidence="9 12">JGI-8</strain>
    </source>
</reference>
<evidence type="ECO:0000313" key="11">
    <source>
        <dbReference type="Proteomes" id="UP000182011"/>
    </source>
</evidence>
<accession>A0A0P1MVG2</accession>
<keyword evidence="4 7" id="KW-0812">Transmembrane</keyword>
<proteinExistence type="inferred from homology"/>
<feature type="transmembrane region" description="Helical" evidence="7">
    <location>
        <begin position="84"/>
        <end position="108"/>
    </location>
</feature>
<feature type="transmembrane region" description="Helical" evidence="7">
    <location>
        <begin position="274"/>
        <end position="294"/>
    </location>
</feature>
<gene>
    <name evidence="10" type="ORF">JGI4_01804</name>
    <name evidence="9" type="ORF">JGI8_00790</name>
</gene>
<evidence type="ECO:0000256" key="1">
    <source>
        <dbReference type="ARBA" id="ARBA00004651"/>
    </source>
</evidence>
<accession>A0A0S4N817</accession>
<keyword evidence="6 7" id="KW-0472">Membrane</keyword>
<feature type="domain" description="CstA N-terminal" evidence="8">
    <location>
        <begin position="397"/>
        <end position="535"/>
    </location>
</feature>
<accession>A0A0P1LM11</accession>
<dbReference type="PANTHER" id="PTHR30252">
    <property type="entry name" value="INNER MEMBRANE PEPTIDE TRANSPORTER"/>
    <property type="match status" value="1"/>
</dbReference>
<evidence type="ECO:0000313" key="10">
    <source>
        <dbReference type="EMBL" id="CUU07383.1"/>
    </source>
</evidence>
<dbReference type="Pfam" id="PF02554">
    <property type="entry name" value="CstA"/>
    <property type="match status" value="2"/>
</dbReference>
<feature type="transmembrane region" description="Helical" evidence="7">
    <location>
        <begin position="314"/>
        <end position="339"/>
    </location>
</feature>
<comment type="similarity">
    <text evidence="2">Belongs to the peptide transporter carbon starvation (CstA) (TC 2.A.114) family.</text>
</comment>
<dbReference type="EMBL" id="FAOP01000006">
    <property type="protein sequence ID" value="CUU07383.1"/>
    <property type="molecule type" value="Genomic_DNA"/>
</dbReference>
<evidence type="ECO:0000256" key="6">
    <source>
        <dbReference type="ARBA" id="ARBA00023136"/>
    </source>
</evidence>
<feature type="domain" description="CstA N-terminal" evidence="8">
    <location>
        <begin position="6"/>
        <end position="383"/>
    </location>
</feature>
<feature type="transmembrane region" description="Helical" evidence="7">
    <location>
        <begin position="351"/>
        <end position="375"/>
    </location>
</feature>
<dbReference type="PANTHER" id="PTHR30252:SF0">
    <property type="entry name" value="PEPTIDE TRANSPORTER CSTA"/>
    <property type="match status" value="1"/>
</dbReference>
<dbReference type="AlphaFoldDB" id="A0A0P1MVG2"/>
<dbReference type="InterPro" id="IPR051605">
    <property type="entry name" value="CstA"/>
</dbReference>
<dbReference type="GO" id="GO:0009267">
    <property type="term" value="P:cellular response to starvation"/>
    <property type="evidence" value="ECO:0007669"/>
    <property type="project" value="InterPro"/>
</dbReference>
<accession>A0A0P1MAM2</accession>
<evidence type="ECO:0000313" key="12">
    <source>
        <dbReference type="Proteomes" id="UP000182200"/>
    </source>
</evidence>
<accession>A0A0P1MAB8</accession>
<keyword evidence="12" id="KW-1185">Reference proteome</keyword>
<dbReference type="Proteomes" id="UP000182200">
    <property type="component" value="Unassembled WGS sequence"/>
</dbReference>
<dbReference type="STRING" id="1633631.GCA_001442925_01799"/>
<feature type="transmembrane region" description="Helical" evidence="7">
    <location>
        <begin position="128"/>
        <end position="158"/>
    </location>
</feature>
<evidence type="ECO:0000256" key="3">
    <source>
        <dbReference type="ARBA" id="ARBA00022475"/>
    </source>
</evidence>
<dbReference type="GO" id="GO:0005886">
    <property type="term" value="C:plasma membrane"/>
    <property type="evidence" value="ECO:0007669"/>
    <property type="project" value="UniProtKB-SubCell"/>
</dbReference>
<evidence type="ECO:0000256" key="7">
    <source>
        <dbReference type="SAM" id="Phobius"/>
    </source>
</evidence>
<accession>A0A0N7MRE0</accession>
<evidence type="ECO:0000259" key="8">
    <source>
        <dbReference type="Pfam" id="PF02554"/>
    </source>
</evidence>
<accession>A0A0P1MAU4</accession>
<name>A0A0P1MVG2_9BACT</name>
<feature type="transmembrane region" description="Helical" evidence="7">
    <location>
        <begin position="491"/>
        <end position="512"/>
    </location>
</feature>
<reference evidence="10 11" key="2">
    <citation type="submission" date="2015-11" db="EMBL/GenBank/DDBJ databases">
        <authorList>
            <person name="Zhang Y."/>
            <person name="Guo Z."/>
        </authorList>
    </citation>
    <scope>NUCLEOTIDE SEQUENCE [LARGE SCALE GENOMIC DNA]</scope>
    <source>
        <strain evidence="10">JGI-4</strain>
    </source>
</reference>